<comment type="cofactor">
    <cofactor evidence="1 7 9">
        <name>pyridoxal 5'-phosphate</name>
        <dbReference type="ChEBI" id="CHEBI:597326"/>
    </cofactor>
</comment>
<proteinExistence type="inferred from homology"/>
<keyword evidence="4 7" id="KW-0663">Pyridoxal phosphate</keyword>
<dbReference type="InterPro" id="IPR012703">
    <property type="entry name" value="NH2EtPonate_pyrv_transaminase"/>
</dbReference>
<organism evidence="11 12">
    <name type="scientific">Vibrio tubiashii ATCC 19109</name>
    <dbReference type="NCBI Taxonomy" id="1051646"/>
    <lineage>
        <taxon>Bacteria</taxon>
        <taxon>Pseudomonadati</taxon>
        <taxon>Pseudomonadota</taxon>
        <taxon>Gammaproteobacteria</taxon>
        <taxon>Vibrionales</taxon>
        <taxon>Vibrionaceae</taxon>
        <taxon>Vibrio</taxon>
        <taxon>Vibrio oreintalis group</taxon>
    </lineage>
</organism>
<dbReference type="STRING" id="1051646.IX91_21165"/>
<reference evidence="11 12" key="1">
    <citation type="submission" date="2014-08" db="EMBL/GenBank/DDBJ databases">
        <title>First Complete Genome Sequence of the Shellfish Pathogen Vibrio tubiashii.</title>
        <authorList>
            <person name="Richards G.P."/>
            <person name="Needleman D.S."/>
            <person name="Watson M.A."/>
            <person name="Bono J.L."/>
        </authorList>
    </citation>
    <scope>NUCLEOTIDE SEQUENCE [LARGE SCALE GENOMIC DNA]</scope>
    <source>
        <strain evidence="11 12">ATCC 19109</strain>
    </source>
</reference>
<dbReference type="InterPro" id="IPR000192">
    <property type="entry name" value="Aminotrans_V_dom"/>
</dbReference>
<keyword evidence="3 7" id="KW-0808">Transferase</keyword>
<evidence type="ECO:0000256" key="3">
    <source>
        <dbReference type="ARBA" id="ARBA00022679"/>
    </source>
</evidence>
<name>A0A0A0SQI3_9VIBR</name>
<dbReference type="Pfam" id="PF00266">
    <property type="entry name" value="Aminotran_5"/>
    <property type="match status" value="1"/>
</dbReference>
<dbReference type="PANTHER" id="PTHR42778:SF1">
    <property type="entry name" value="2-AMINOETHYLPHOSPHONATE--PYRUVATE TRANSAMINASE"/>
    <property type="match status" value="1"/>
</dbReference>
<evidence type="ECO:0000256" key="5">
    <source>
        <dbReference type="ARBA" id="ARBA00023317"/>
    </source>
</evidence>
<evidence type="ECO:0000313" key="12">
    <source>
        <dbReference type="Proteomes" id="UP000030071"/>
    </source>
</evidence>
<dbReference type="eggNOG" id="COG0075">
    <property type="taxonomic scope" value="Bacteria"/>
</dbReference>
<dbReference type="InterPro" id="IPR015422">
    <property type="entry name" value="PyrdxlP-dep_Trfase_small"/>
</dbReference>
<dbReference type="PIRSF" id="PIRSF000524">
    <property type="entry name" value="SPT"/>
    <property type="match status" value="1"/>
</dbReference>
<dbReference type="Proteomes" id="UP000030071">
    <property type="component" value="Chromosome 2"/>
</dbReference>
<dbReference type="NCBIfam" id="TIGR02326">
    <property type="entry name" value="transamin_PhnW"/>
    <property type="match status" value="1"/>
</dbReference>
<dbReference type="InterPro" id="IPR015424">
    <property type="entry name" value="PyrdxlP-dep_Trfase"/>
</dbReference>
<evidence type="ECO:0000256" key="1">
    <source>
        <dbReference type="ARBA" id="ARBA00001933"/>
    </source>
</evidence>
<dbReference type="KEGG" id="vtu:IX91_21165"/>
<dbReference type="HOGENOM" id="CLU_027686_3_1_6"/>
<evidence type="ECO:0000256" key="8">
    <source>
        <dbReference type="PIRSR" id="PIRSR000524-1"/>
    </source>
</evidence>
<evidence type="ECO:0000256" key="4">
    <source>
        <dbReference type="ARBA" id="ARBA00022898"/>
    </source>
</evidence>
<dbReference type="PANTHER" id="PTHR42778">
    <property type="entry name" value="2-AMINOETHYLPHOSPHONATE--PYRUVATE TRANSAMINASE"/>
    <property type="match status" value="1"/>
</dbReference>
<evidence type="ECO:0000313" key="11">
    <source>
        <dbReference type="EMBL" id="AIW16594.1"/>
    </source>
</evidence>
<dbReference type="FunFam" id="3.40.640.10:FF:000183">
    <property type="entry name" value="2-aminoethylphosphonate--pyruvate transaminase"/>
    <property type="match status" value="1"/>
</dbReference>
<dbReference type="GO" id="GO:0047304">
    <property type="term" value="F:2-aminoethylphosphonate-pyruvate transaminase activity"/>
    <property type="evidence" value="ECO:0007669"/>
    <property type="project" value="UniProtKB-UniRule"/>
</dbReference>
<dbReference type="SUPFAM" id="SSF53383">
    <property type="entry name" value="PLP-dependent transferases"/>
    <property type="match status" value="1"/>
</dbReference>
<dbReference type="NCBIfam" id="NF010006">
    <property type="entry name" value="PRK13479.1"/>
    <property type="match status" value="1"/>
</dbReference>
<dbReference type="EMBL" id="CP009355">
    <property type="protein sequence ID" value="AIW16594.1"/>
    <property type="molecule type" value="Genomic_DNA"/>
</dbReference>
<evidence type="ECO:0000256" key="9">
    <source>
        <dbReference type="PIRSR" id="PIRSR000524-50"/>
    </source>
</evidence>
<comment type="subunit">
    <text evidence="7">Homodimer.</text>
</comment>
<dbReference type="InterPro" id="IPR015421">
    <property type="entry name" value="PyrdxlP-dep_Trfase_major"/>
</dbReference>
<evidence type="ECO:0000256" key="2">
    <source>
        <dbReference type="ARBA" id="ARBA00022576"/>
    </source>
</evidence>
<dbReference type="Gene3D" id="3.90.1150.10">
    <property type="entry name" value="Aspartate Aminotransferase, domain 1"/>
    <property type="match status" value="1"/>
</dbReference>
<feature type="modified residue" description="N6-(pyridoxal phosphate)lysine" evidence="7 9">
    <location>
        <position position="193"/>
    </location>
</feature>
<evidence type="ECO:0000256" key="6">
    <source>
        <dbReference type="ARBA" id="ARBA00049460"/>
    </source>
</evidence>
<dbReference type="GeneID" id="23447236"/>
<feature type="domain" description="Aminotransferase class V" evidence="10">
    <location>
        <begin position="37"/>
        <end position="327"/>
    </location>
</feature>
<dbReference type="EC" id="2.6.1.37" evidence="7"/>
<evidence type="ECO:0000256" key="7">
    <source>
        <dbReference type="HAMAP-Rule" id="MF_01376"/>
    </source>
</evidence>
<comment type="catalytic activity">
    <reaction evidence="6 7">
        <text>(2-aminoethyl)phosphonate + pyruvate = phosphonoacetaldehyde + L-alanine</text>
        <dbReference type="Rhea" id="RHEA:17021"/>
        <dbReference type="ChEBI" id="CHEBI:15361"/>
        <dbReference type="ChEBI" id="CHEBI:57418"/>
        <dbReference type="ChEBI" id="CHEBI:57972"/>
        <dbReference type="ChEBI" id="CHEBI:58383"/>
        <dbReference type="EC" id="2.6.1.37"/>
    </reaction>
</comment>
<dbReference type="PATRIC" id="fig|1051646.9.peg.4155"/>
<keyword evidence="5 7" id="KW-0670">Pyruvate</keyword>
<protein>
    <recommendedName>
        <fullName evidence="7">2-aminoethylphosphonate--pyruvate transaminase</fullName>
        <ecNumber evidence="7">2.6.1.37</ecNumber>
    </recommendedName>
    <alternativeName>
        <fullName evidence="7">2-aminoethylphosphonate aminotransferase</fullName>
    </alternativeName>
    <alternativeName>
        <fullName evidence="7">AEP transaminase</fullName>
        <shortName evidence="7">AEPT</shortName>
    </alternativeName>
</protein>
<dbReference type="RefSeq" id="WP_004749659.1">
    <property type="nucleotide sequence ID" value="NZ_CP009355.1"/>
</dbReference>
<keyword evidence="2 7" id="KW-0032">Aminotransferase</keyword>
<accession>A0A0A0SQI3</accession>
<dbReference type="AlphaFoldDB" id="A0A0A0SQI3"/>
<dbReference type="HAMAP" id="MF_01376">
    <property type="entry name" value="PhnW_aminotrans_5"/>
    <property type="match status" value="1"/>
</dbReference>
<sequence>MKNEYLLLTPGPLSTSETVREAMLKDWCTWDDDYNKDIVEVIRTKLVKLATEQDGYTSVLMQGSGTASVEATIGSAIGKDGKLLVVDNGAYGARIAQIAEYLNIPCHVVSPGETSQPHLNEVETALASDPTITHVAIVHCETTTGMLNPIEAFASTAKAHGKVVILDAMSSFGGIPIDIAKLNIDFMISSANKCIQGVPGFGFVIAKQTELEKCKGQARSLSLDLYDQWHCMEANHGKWRFTSPTHTVRAFYQALLELEQEGGVEARHNRYQTNQKTLVAGMRSLGFEPLLNDELHSPIITSFYSPTHSDYQFKEFYTRLKEQGFVIYPGKVSNADCFRIGNIGEVYPADIERLIGAIEKAMYWQVA</sequence>
<gene>
    <name evidence="7" type="primary">phnW</name>
    <name evidence="11" type="ORF">IX91_21165</name>
</gene>
<evidence type="ECO:0000259" key="10">
    <source>
        <dbReference type="Pfam" id="PF00266"/>
    </source>
</evidence>
<dbReference type="GO" id="GO:0019700">
    <property type="term" value="P:organic phosphonate catabolic process"/>
    <property type="evidence" value="ECO:0007669"/>
    <property type="project" value="UniProtKB-UniRule"/>
</dbReference>
<feature type="binding site" evidence="8">
    <location>
        <position position="339"/>
    </location>
    <ligand>
        <name>substrate</name>
    </ligand>
</feature>
<dbReference type="NCBIfam" id="TIGR03301">
    <property type="entry name" value="PhnW-AepZ"/>
    <property type="match status" value="1"/>
</dbReference>
<comment type="similarity">
    <text evidence="7">Belongs to the class-V pyridoxal-phosphate-dependent aminotransferase family. PhnW subfamily.</text>
</comment>
<comment type="function">
    <text evidence="7">Involved in phosphonate degradation.</text>
</comment>
<dbReference type="InterPro" id="IPR024169">
    <property type="entry name" value="SP_NH2Trfase/AEP_transaminase"/>
</dbReference>
<dbReference type="Gene3D" id="3.40.640.10">
    <property type="entry name" value="Type I PLP-dependent aspartate aminotransferase-like (Major domain)"/>
    <property type="match status" value="1"/>
</dbReference>